<dbReference type="GeneID" id="44131146"/>
<dbReference type="RefSeq" id="WP_066571662.1">
    <property type="nucleotide sequence ID" value="NZ_CP018820.1"/>
</dbReference>
<dbReference type="GO" id="GO:0016747">
    <property type="term" value="F:acyltransferase activity, transferring groups other than amino-acyl groups"/>
    <property type="evidence" value="ECO:0007669"/>
    <property type="project" value="InterPro"/>
</dbReference>
<dbReference type="STRING" id="93064.BRX40_01085"/>
<keyword evidence="4" id="KW-0808">Transferase</keyword>
<dbReference type="EMBL" id="CP018820">
    <property type="protein sequence ID" value="APR51209.1"/>
    <property type="molecule type" value="Genomic_DNA"/>
</dbReference>
<name>A0A1L6J5M0_9SPHN</name>
<dbReference type="EMBL" id="QQWO01000022">
    <property type="protein sequence ID" value="RSU99400.1"/>
    <property type="molecule type" value="Genomic_DNA"/>
</dbReference>
<feature type="transmembrane region" description="Helical" evidence="1">
    <location>
        <begin position="24"/>
        <end position="44"/>
    </location>
</feature>
<proteinExistence type="predicted"/>
<dbReference type="OrthoDB" id="9796461at2"/>
<feature type="transmembrane region" description="Helical" evidence="1">
    <location>
        <begin position="138"/>
        <end position="160"/>
    </location>
</feature>
<feature type="domain" description="Acyltransferase 3" evidence="2">
    <location>
        <begin position="20"/>
        <end position="355"/>
    </location>
</feature>
<dbReference type="InterPro" id="IPR002656">
    <property type="entry name" value="Acyl_transf_3_dom"/>
</dbReference>
<organism evidence="3 5">
    <name type="scientific">Sphingomonas koreensis</name>
    <dbReference type="NCBI Taxonomy" id="93064"/>
    <lineage>
        <taxon>Bacteria</taxon>
        <taxon>Pseudomonadati</taxon>
        <taxon>Pseudomonadota</taxon>
        <taxon>Alphaproteobacteria</taxon>
        <taxon>Sphingomonadales</taxon>
        <taxon>Sphingomonadaceae</taxon>
        <taxon>Sphingomonas</taxon>
    </lineage>
</organism>
<reference evidence="5" key="2">
    <citation type="submission" date="2016-12" db="EMBL/GenBank/DDBJ databases">
        <title>Whole genome sequencing of Sphingomonas sp. ABOJV.</title>
        <authorList>
            <person name="Conlan S."/>
            <person name="Thomas P.J."/>
            <person name="Mullikin J."/>
            <person name="Palmore T.N."/>
            <person name="Frank K.M."/>
            <person name="Segre J.A."/>
        </authorList>
    </citation>
    <scope>NUCLEOTIDE SEQUENCE [LARGE SCALE GENOMIC DNA]</scope>
    <source>
        <strain evidence="5">ABOJV</strain>
    </source>
</reference>
<dbReference type="Proteomes" id="UP000286681">
    <property type="component" value="Unassembled WGS sequence"/>
</dbReference>
<feature type="transmembrane region" description="Helical" evidence="1">
    <location>
        <begin position="266"/>
        <end position="286"/>
    </location>
</feature>
<feature type="transmembrane region" description="Helical" evidence="1">
    <location>
        <begin position="334"/>
        <end position="357"/>
    </location>
</feature>
<evidence type="ECO:0000313" key="5">
    <source>
        <dbReference type="Proteomes" id="UP000185161"/>
    </source>
</evidence>
<evidence type="ECO:0000313" key="4">
    <source>
        <dbReference type="EMBL" id="RSU99400.1"/>
    </source>
</evidence>
<keyword evidence="1" id="KW-0812">Transmembrane</keyword>
<dbReference type="KEGG" id="skr:BRX40_01085"/>
<keyword evidence="5" id="KW-1185">Reference proteome</keyword>
<feature type="transmembrane region" description="Helical" evidence="1">
    <location>
        <begin position="101"/>
        <end position="126"/>
    </location>
</feature>
<keyword evidence="1" id="KW-0472">Membrane</keyword>
<gene>
    <name evidence="3" type="ORF">BRX40_01085</name>
    <name evidence="4" type="ORF">CA257_19780</name>
</gene>
<dbReference type="Proteomes" id="UP000185161">
    <property type="component" value="Chromosome"/>
</dbReference>
<evidence type="ECO:0000313" key="3">
    <source>
        <dbReference type="EMBL" id="APR51209.1"/>
    </source>
</evidence>
<dbReference type="Pfam" id="PF01757">
    <property type="entry name" value="Acyl_transf_3"/>
    <property type="match status" value="1"/>
</dbReference>
<feature type="transmembrane region" description="Helical" evidence="1">
    <location>
        <begin position="200"/>
        <end position="228"/>
    </location>
</feature>
<sequence>MGAKTTSAAETGGERNAVYSYMDAARFVLAAVVAFAHAWHLTIADYHGDAPLWAKIGYFVAGFSHAAVILFFVLSGYWIARSVEQRLERGWSWKEYLSGRLTRIWIVLIPALLIGGSLDLIGTFWLRTPTHLGLTNTYVLRTDVAANLAWPVWIGNLFFLQDTLVHPLGTNGPLWSLAWEWWFYLWYPALILLWRTRRPAPVLIAMAIFFWYPSVLLGFVCWLLGTLVRVVERKGIAQAVLCRRVTLGATGVLGLAILAWERTAPLPGWEFPVALSFAAFLAALLAMRPAFPRALTGLAHYGSRASFSLYVTHFPVLAMIAGIEVGAVREEPSMTSLLFVCLGFLAALFFAYGFSMLTEANTGRVRKWLAGRRRPAP</sequence>
<reference evidence="3" key="1">
    <citation type="submission" date="2016-12" db="EMBL/GenBank/DDBJ databases">
        <title>Whole genome sequencing of Sphingomonas koreensis.</title>
        <authorList>
            <person name="Conlan S."/>
            <person name="Thomas P.J."/>
            <person name="Mullikin J."/>
            <person name="Palmore T.N."/>
            <person name="Frank K.M."/>
            <person name="Segre J.A."/>
        </authorList>
    </citation>
    <scope>NUCLEOTIDE SEQUENCE</scope>
    <source>
        <strain evidence="3">ABOJV</strain>
    </source>
</reference>
<evidence type="ECO:0000259" key="2">
    <source>
        <dbReference type="Pfam" id="PF01757"/>
    </source>
</evidence>
<feature type="transmembrane region" description="Helical" evidence="1">
    <location>
        <begin position="240"/>
        <end position="260"/>
    </location>
</feature>
<keyword evidence="1" id="KW-1133">Transmembrane helix</keyword>
<keyword evidence="4" id="KW-0012">Acyltransferase</keyword>
<protein>
    <submittedName>
        <fullName evidence="4">Acyltransferase</fullName>
    </submittedName>
</protein>
<feature type="transmembrane region" description="Helical" evidence="1">
    <location>
        <begin position="172"/>
        <end position="194"/>
    </location>
</feature>
<feature type="transmembrane region" description="Helical" evidence="1">
    <location>
        <begin position="56"/>
        <end position="80"/>
    </location>
</feature>
<feature type="transmembrane region" description="Helical" evidence="1">
    <location>
        <begin position="307"/>
        <end position="328"/>
    </location>
</feature>
<dbReference type="AlphaFoldDB" id="A0A1L6J5M0"/>
<reference evidence="4 6" key="3">
    <citation type="submission" date="2018-07" db="EMBL/GenBank/DDBJ databases">
        <title>Genomic and Epidemiologic Investigation of an Indolent Hospital Outbreak.</title>
        <authorList>
            <person name="Johnson R.C."/>
            <person name="Deming C."/>
            <person name="Conlan S."/>
            <person name="Zellmer C.J."/>
            <person name="Michelin A.V."/>
            <person name="Lee-Lin S."/>
            <person name="Thomas P.J."/>
            <person name="Park M."/>
            <person name="Weingarten R.A."/>
            <person name="Less J."/>
            <person name="Dekker J.P."/>
            <person name="Frank K.M."/>
            <person name="Musser K.A."/>
            <person name="Mcquiston J.R."/>
            <person name="Henderson D.K."/>
            <person name="Lau A.F."/>
            <person name="Palmore T.N."/>
            <person name="Segre J.A."/>
        </authorList>
    </citation>
    <scope>NUCLEOTIDE SEQUENCE [LARGE SCALE GENOMIC DNA]</scope>
    <source>
        <strain evidence="4 6">SK-NIH.Env10_0317</strain>
    </source>
</reference>
<evidence type="ECO:0000256" key="1">
    <source>
        <dbReference type="SAM" id="Phobius"/>
    </source>
</evidence>
<evidence type="ECO:0000313" key="6">
    <source>
        <dbReference type="Proteomes" id="UP000286681"/>
    </source>
</evidence>
<accession>A0A1L6J5M0</accession>